<protein>
    <submittedName>
        <fullName evidence="3">Secreted protein</fullName>
    </submittedName>
</protein>
<gene>
    <name evidence="1" type="ORF">TCLT_LOCUS8111</name>
</gene>
<accession>A0A0N5D552</accession>
<dbReference type="WBParaSite" id="TCLT_0000812201-mRNA-1">
    <property type="protein sequence ID" value="TCLT_0000812201-mRNA-1"/>
    <property type="gene ID" value="TCLT_0000812201"/>
</dbReference>
<reference evidence="1 2" key="2">
    <citation type="submission" date="2018-11" db="EMBL/GenBank/DDBJ databases">
        <authorList>
            <consortium name="Pathogen Informatics"/>
        </authorList>
    </citation>
    <scope>NUCLEOTIDE SEQUENCE [LARGE SCALE GENOMIC DNA]</scope>
</reference>
<evidence type="ECO:0000313" key="3">
    <source>
        <dbReference type="WBParaSite" id="TCLT_0000812201-mRNA-1"/>
    </source>
</evidence>
<organism evidence="3">
    <name type="scientific">Thelazia callipaeda</name>
    <name type="common">Oriental eyeworm</name>
    <name type="synonym">Parasitic nematode</name>
    <dbReference type="NCBI Taxonomy" id="103827"/>
    <lineage>
        <taxon>Eukaryota</taxon>
        <taxon>Metazoa</taxon>
        <taxon>Ecdysozoa</taxon>
        <taxon>Nematoda</taxon>
        <taxon>Chromadorea</taxon>
        <taxon>Rhabditida</taxon>
        <taxon>Spirurina</taxon>
        <taxon>Spiruromorpha</taxon>
        <taxon>Thelazioidea</taxon>
        <taxon>Thelaziidae</taxon>
        <taxon>Thelazia</taxon>
    </lineage>
</organism>
<sequence length="66" mass="7293">MVSFNFRFIGSGAGSHCFTLAALVPCSDLLYSTFLLVLVKSISTVEGDAFERLLENYRLELCLDVV</sequence>
<keyword evidence="2" id="KW-1185">Reference proteome</keyword>
<reference evidence="3" key="1">
    <citation type="submission" date="2017-02" db="UniProtKB">
        <authorList>
            <consortium name="WormBaseParasite"/>
        </authorList>
    </citation>
    <scope>IDENTIFICATION</scope>
</reference>
<dbReference type="AlphaFoldDB" id="A0A0N5D552"/>
<dbReference type="EMBL" id="UYYF01004584">
    <property type="protein sequence ID" value="VDN05636.1"/>
    <property type="molecule type" value="Genomic_DNA"/>
</dbReference>
<evidence type="ECO:0000313" key="2">
    <source>
        <dbReference type="Proteomes" id="UP000276776"/>
    </source>
</evidence>
<dbReference type="Proteomes" id="UP000276776">
    <property type="component" value="Unassembled WGS sequence"/>
</dbReference>
<proteinExistence type="predicted"/>
<name>A0A0N5D552_THECL</name>
<evidence type="ECO:0000313" key="1">
    <source>
        <dbReference type="EMBL" id="VDN05636.1"/>
    </source>
</evidence>